<dbReference type="Proteomes" id="UP000199356">
    <property type="component" value="Unassembled WGS sequence"/>
</dbReference>
<accession>A0A1I5RX57</accession>
<dbReference type="InterPro" id="IPR038724">
    <property type="entry name" value="RepA"/>
</dbReference>
<dbReference type="Gene3D" id="3.40.50.300">
    <property type="entry name" value="P-loop containing nucleotide triphosphate hydrolases"/>
    <property type="match status" value="1"/>
</dbReference>
<proteinExistence type="predicted"/>
<dbReference type="SUPFAM" id="SSF52540">
    <property type="entry name" value="P-loop containing nucleoside triphosphate hydrolases"/>
    <property type="match status" value="1"/>
</dbReference>
<dbReference type="InterPro" id="IPR027417">
    <property type="entry name" value="P-loop_NTPase"/>
</dbReference>
<dbReference type="Pfam" id="PF13481">
    <property type="entry name" value="AAA_25"/>
    <property type="match status" value="1"/>
</dbReference>
<protein>
    <submittedName>
        <fullName evidence="2">AAA domain-containing protein</fullName>
    </submittedName>
</protein>
<sequence>MNMIPKKNEFSADHPVVIRIEERNRLLAWRNALARRPEAIAEWFPALNLPNTRHERGYWEADATWPADRLIYRDEEDEAKAIGGEQVEMVPWPWSHRVRLDAAGEVMAEGMDDHLEPLDLICHAMGWIVDMEPEEGFSPYPSHDCLEMAWGWLRDVFGLSDGTEEVIEPPAEEEKPAKSGFQLVRVSDLVFQEPSFSIDGLLETSSMALMFGDPGCGKSFLAIDMASCIAAGVPFHGRETKQAPVIYIAGEGNNGLKRRTVAWERHRGLNLGEAPLYFSKVAAELLDANAARAVTAAVDQIAATVGRPGLIVIDTLSRNFGPGDENATADMRSFVAAVDRLKDRYDAAALIVHHTGHSDKGRARGNSTLRAALDAEYRVELDGDRMLLSPTKMKDVAPPPPLSFEMKQVDIGVTTHGEVISSVALDETDRQGPSQRRKLSPAQRLGLKTFFQAAQECEGFDRAVSVEDWRPHFYAAHTADTAHAKKVAFQRARQSLVEAGELSVLDDVYRFIGTNGDLE</sequence>
<keyword evidence="3" id="KW-1185">Reference proteome</keyword>
<evidence type="ECO:0000259" key="1">
    <source>
        <dbReference type="SMART" id="SM00382"/>
    </source>
</evidence>
<evidence type="ECO:0000313" key="2">
    <source>
        <dbReference type="EMBL" id="SFP63024.1"/>
    </source>
</evidence>
<dbReference type="SMART" id="SM00382">
    <property type="entry name" value="AAA"/>
    <property type="match status" value="1"/>
</dbReference>
<dbReference type="InterPro" id="IPR003593">
    <property type="entry name" value="AAA+_ATPase"/>
</dbReference>
<dbReference type="CDD" id="cd01125">
    <property type="entry name" value="RepA_RSF1010_like"/>
    <property type="match status" value="1"/>
</dbReference>
<reference evidence="2 3" key="1">
    <citation type="submission" date="2016-10" db="EMBL/GenBank/DDBJ databases">
        <authorList>
            <person name="de Groot N.N."/>
        </authorList>
    </citation>
    <scope>NUCLEOTIDE SEQUENCE [LARGE SCALE GENOMIC DNA]</scope>
    <source>
        <strain evidence="2 3">DSM 19547</strain>
    </source>
</reference>
<feature type="domain" description="AAA+ ATPase" evidence="1">
    <location>
        <begin position="204"/>
        <end position="387"/>
    </location>
</feature>
<dbReference type="EMBL" id="FOXA01000009">
    <property type="protein sequence ID" value="SFP63024.1"/>
    <property type="molecule type" value="Genomic_DNA"/>
</dbReference>
<dbReference type="STRING" id="441119.SAMN04488047_109134"/>
<gene>
    <name evidence="2" type="ORF">SAMN04488047_109134</name>
</gene>
<evidence type="ECO:0000313" key="3">
    <source>
        <dbReference type="Proteomes" id="UP000199356"/>
    </source>
</evidence>
<dbReference type="AlphaFoldDB" id="A0A1I5RX57"/>
<organism evidence="2 3">
    <name type="scientific">Tranquillimonas alkanivorans</name>
    <dbReference type="NCBI Taxonomy" id="441119"/>
    <lineage>
        <taxon>Bacteria</taxon>
        <taxon>Pseudomonadati</taxon>
        <taxon>Pseudomonadota</taxon>
        <taxon>Alphaproteobacteria</taxon>
        <taxon>Rhodobacterales</taxon>
        <taxon>Roseobacteraceae</taxon>
        <taxon>Tranquillimonas</taxon>
    </lineage>
</organism>
<name>A0A1I5RX57_9RHOB</name>
<dbReference type="RefSeq" id="WP_093422397.1">
    <property type="nucleotide sequence ID" value="NZ_FOXA01000009.1"/>
</dbReference>
<dbReference type="OrthoDB" id="1496333at2"/>